<dbReference type="AlphaFoldDB" id="A0AAJ0BHC7"/>
<name>A0AAJ0BHC7_9PEZI</name>
<gene>
    <name evidence="2" type="ORF">QBC47DRAFT_440357</name>
</gene>
<evidence type="ECO:0000313" key="3">
    <source>
        <dbReference type="Proteomes" id="UP001239445"/>
    </source>
</evidence>
<keyword evidence="3" id="KW-1185">Reference proteome</keyword>
<feature type="region of interest" description="Disordered" evidence="1">
    <location>
        <begin position="1"/>
        <end position="26"/>
    </location>
</feature>
<sequence>MTASDVSDNLSGMADADDDDSITSEQAENRQNIRALERLYTHLGNIRVQNLEHKHRQAIGDIEKRLGDLENKHQHAIGNMEKRLGDLENKHQQAVEDIEERLGDLDMDIINNMEFRLQDLETMYPKSIGDLERRLGDMERLTKRSDLAWRNLVGVLSTEADAGTALAAKNAWELSGRGAQFRFDDWELDWCGTGFVLVPISHGPMSGAKLLFRRVDKPMPTWGFIQNAEGELVYDPKARTCYYDDDGGMDERL</sequence>
<protein>
    <submittedName>
        <fullName evidence="2">Uncharacterized protein</fullName>
    </submittedName>
</protein>
<feature type="compositionally biased region" description="Polar residues" evidence="1">
    <location>
        <begin position="1"/>
        <end position="10"/>
    </location>
</feature>
<evidence type="ECO:0000256" key="1">
    <source>
        <dbReference type="SAM" id="MobiDB-lite"/>
    </source>
</evidence>
<reference evidence="2" key="1">
    <citation type="submission" date="2023-06" db="EMBL/GenBank/DDBJ databases">
        <title>Genome-scale phylogeny and comparative genomics of the fungal order Sordariales.</title>
        <authorList>
            <consortium name="Lawrence Berkeley National Laboratory"/>
            <person name="Hensen N."/>
            <person name="Bonometti L."/>
            <person name="Westerberg I."/>
            <person name="Brannstrom I.O."/>
            <person name="Guillou S."/>
            <person name="Cros-Aarteil S."/>
            <person name="Calhoun S."/>
            <person name="Haridas S."/>
            <person name="Kuo A."/>
            <person name="Mondo S."/>
            <person name="Pangilinan J."/>
            <person name="Riley R."/>
            <person name="Labutti K."/>
            <person name="Andreopoulos B."/>
            <person name="Lipzen A."/>
            <person name="Chen C."/>
            <person name="Yanf M."/>
            <person name="Daum C."/>
            <person name="Ng V."/>
            <person name="Clum A."/>
            <person name="Steindorff A."/>
            <person name="Ohm R."/>
            <person name="Martin F."/>
            <person name="Silar P."/>
            <person name="Natvig D."/>
            <person name="Lalanne C."/>
            <person name="Gautier V."/>
            <person name="Ament-Velasquez S.L."/>
            <person name="Kruys A."/>
            <person name="Hutchinson M.I."/>
            <person name="Powell A.J."/>
            <person name="Barry K."/>
            <person name="Miller A.N."/>
            <person name="Grigoriev I.V."/>
            <person name="Debuchy R."/>
            <person name="Gladieux P."/>
            <person name="Thoren M.H."/>
            <person name="Johannesson H."/>
        </authorList>
    </citation>
    <scope>NUCLEOTIDE SEQUENCE</scope>
    <source>
        <strain evidence="2">PSN4</strain>
    </source>
</reference>
<proteinExistence type="predicted"/>
<accession>A0AAJ0BHC7</accession>
<comment type="caution">
    <text evidence="2">The sequence shown here is derived from an EMBL/GenBank/DDBJ whole genome shotgun (WGS) entry which is preliminary data.</text>
</comment>
<organism evidence="2 3">
    <name type="scientific">Echria macrotheca</name>
    <dbReference type="NCBI Taxonomy" id="438768"/>
    <lineage>
        <taxon>Eukaryota</taxon>
        <taxon>Fungi</taxon>
        <taxon>Dikarya</taxon>
        <taxon>Ascomycota</taxon>
        <taxon>Pezizomycotina</taxon>
        <taxon>Sordariomycetes</taxon>
        <taxon>Sordariomycetidae</taxon>
        <taxon>Sordariales</taxon>
        <taxon>Schizotheciaceae</taxon>
        <taxon>Echria</taxon>
    </lineage>
</organism>
<dbReference type="EMBL" id="MU839829">
    <property type="protein sequence ID" value="KAK1757982.1"/>
    <property type="molecule type" value="Genomic_DNA"/>
</dbReference>
<evidence type="ECO:0000313" key="2">
    <source>
        <dbReference type="EMBL" id="KAK1757982.1"/>
    </source>
</evidence>
<dbReference type="Proteomes" id="UP001239445">
    <property type="component" value="Unassembled WGS sequence"/>
</dbReference>